<evidence type="ECO:0008006" key="5">
    <source>
        <dbReference type="Google" id="ProtNLM"/>
    </source>
</evidence>
<protein>
    <recommendedName>
        <fullName evidence="5">DUF11 domain-containing protein</fullName>
    </recommendedName>
</protein>
<name>A0A9X3IQ34_9GAMM</name>
<evidence type="ECO:0000256" key="2">
    <source>
        <dbReference type="SAM" id="SignalP"/>
    </source>
</evidence>
<proteinExistence type="predicted"/>
<evidence type="ECO:0000256" key="1">
    <source>
        <dbReference type="SAM" id="MobiDB-lite"/>
    </source>
</evidence>
<dbReference type="AlphaFoldDB" id="A0A9X3IQ34"/>
<reference evidence="3" key="1">
    <citation type="submission" date="2022-11" db="EMBL/GenBank/DDBJ databases">
        <title>Parathalassolutuus dongxingensis gen. nov., sp. nov., a novel member of family Oceanospirillaceae isolated from a coastal shrimp pond in Guangxi, China.</title>
        <authorList>
            <person name="Chen H."/>
        </authorList>
    </citation>
    <scope>NUCLEOTIDE SEQUENCE</scope>
    <source>
        <strain evidence="3">G-43</strain>
    </source>
</reference>
<gene>
    <name evidence="3" type="ORF">OUO13_00895</name>
</gene>
<feature type="region of interest" description="Disordered" evidence="1">
    <location>
        <begin position="174"/>
        <end position="197"/>
    </location>
</feature>
<evidence type="ECO:0000313" key="4">
    <source>
        <dbReference type="Proteomes" id="UP001150830"/>
    </source>
</evidence>
<feature type="chain" id="PRO_5040757529" description="DUF11 domain-containing protein" evidence="2">
    <location>
        <begin position="23"/>
        <end position="331"/>
    </location>
</feature>
<dbReference type="RefSeq" id="WP_283171961.1">
    <property type="nucleotide sequence ID" value="NZ_JAPNOA010000005.1"/>
</dbReference>
<comment type="caution">
    <text evidence="3">The sequence shown here is derived from an EMBL/GenBank/DDBJ whole genome shotgun (WGS) entry which is preliminary data.</text>
</comment>
<keyword evidence="4" id="KW-1185">Reference proteome</keyword>
<accession>A0A9X3IQ34</accession>
<organism evidence="3 4">
    <name type="scientific">Parathalassolituus penaei</name>
    <dbReference type="NCBI Taxonomy" id="2997323"/>
    <lineage>
        <taxon>Bacteria</taxon>
        <taxon>Pseudomonadati</taxon>
        <taxon>Pseudomonadota</taxon>
        <taxon>Gammaproteobacteria</taxon>
        <taxon>Oceanospirillales</taxon>
        <taxon>Oceanospirillaceae</taxon>
        <taxon>Parathalassolituus</taxon>
    </lineage>
</organism>
<keyword evidence="2" id="KW-0732">Signal</keyword>
<evidence type="ECO:0000313" key="3">
    <source>
        <dbReference type="EMBL" id="MCY0963742.1"/>
    </source>
</evidence>
<sequence>MTCLKQLALIGAGLLASSMSWAVGTAAGTNISNTATASYTLPGGTSTLTKSSTVSLVVLELIDVNVVSGNSSSVSTTAGATNQVLTYTVTNVGNGQEDFVLDVTQLTTDNFDTTNVRVYRDTNGNGVFDSGDTQLTAGSSSIGLLADASATIFVVSDVPGTGTTGDLSQLRLTASSETVDTRGGTPGSSISGAGSGGAPDAVVGNNYTSNATGTLELGTSSANVSINKTIVGTVDPFGGNTLVPGSVVTYNIAVVVTGTVNNLTISDPIPSQMDYVASSLTLDSTALTDSSSDTDAGSFNSSLGTSGTVSVNLGSPSSGSSYTIQLKAEIK</sequence>
<dbReference type="Proteomes" id="UP001150830">
    <property type="component" value="Unassembled WGS sequence"/>
</dbReference>
<dbReference type="EMBL" id="JAPNOA010000005">
    <property type="protein sequence ID" value="MCY0963742.1"/>
    <property type="molecule type" value="Genomic_DNA"/>
</dbReference>
<feature type="signal peptide" evidence="2">
    <location>
        <begin position="1"/>
        <end position="22"/>
    </location>
</feature>